<keyword evidence="2" id="KW-0238">DNA-binding</keyword>
<dbReference type="GO" id="GO:0043565">
    <property type="term" value="F:sequence-specific DNA binding"/>
    <property type="evidence" value="ECO:0007669"/>
    <property type="project" value="InterPro"/>
</dbReference>
<dbReference type="SUPFAM" id="SSF55136">
    <property type="entry name" value="Probable bacterial effector-binding domain"/>
    <property type="match status" value="1"/>
</dbReference>
<dbReference type="PRINTS" id="PR00032">
    <property type="entry name" value="HTHARAC"/>
</dbReference>
<dbReference type="PANTHER" id="PTHR40055">
    <property type="entry name" value="TRANSCRIPTIONAL REGULATOR YGIV-RELATED"/>
    <property type="match status" value="1"/>
</dbReference>
<dbReference type="InterPro" id="IPR018060">
    <property type="entry name" value="HTH_AraC"/>
</dbReference>
<dbReference type="RefSeq" id="WP_179980516.1">
    <property type="nucleotide sequence ID" value="NZ_LT608333.1"/>
</dbReference>
<dbReference type="SUPFAM" id="SSF46689">
    <property type="entry name" value="Homeodomain-like"/>
    <property type="match status" value="2"/>
</dbReference>
<dbReference type="SMART" id="SM00871">
    <property type="entry name" value="AraC_E_bind"/>
    <property type="match status" value="1"/>
</dbReference>
<keyword evidence="3" id="KW-0804">Transcription</keyword>
<proteinExistence type="predicted"/>
<evidence type="ECO:0000259" key="4">
    <source>
        <dbReference type="PROSITE" id="PS01124"/>
    </source>
</evidence>
<dbReference type="Gene3D" id="1.10.10.60">
    <property type="entry name" value="Homeodomain-like"/>
    <property type="match status" value="2"/>
</dbReference>
<dbReference type="PANTHER" id="PTHR40055:SF1">
    <property type="entry name" value="TRANSCRIPTIONAL REGULATOR YGIV-RELATED"/>
    <property type="match status" value="1"/>
</dbReference>
<evidence type="ECO:0000256" key="2">
    <source>
        <dbReference type="ARBA" id="ARBA00023125"/>
    </source>
</evidence>
<dbReference type="Pfam" id="PF06445">
    <property type="entry name" value="GyrI-like"/>
    <property type="match status" value="1"/>
</dbReference>
<dbReference type="PROSITE" id="PS01124">
    <property type="entry name" value="HTH_ARAC_FAMILY_2"/>
    <property type="match status" value="1"/>
</dbReference>
<name>A0A212L6I2_9BACT</name>
<evidence type="ECO:0000256" key="3">
    <source>
        <dbReference type="ARBA" id="ARBA00023163"/>
    </source>
</evidence>
<evidence type="ECO:0000256" key="1">
    <source>
        <dbReference type="ARBA" id="ARBA00023015"/>
    </source>
</evidence>
<dbReference type="AlphaFoldDB" id="A0A212L6I2"/>
<evidence type="ECO:0000313" key="5">
    <source>
        <dbReference type="EMBL" id="SCM73130.1"/>
    </source>
</evidence>
<dbReference type="InterPro" id="IPR009057">
    <property type="entry name" value="Homeodomain-like_sf"/>
</dbReference>
<keyword evidence="1" id="KW-0805">Transcription regulation</keyword>
<protein>
    <submittedName>
        <fullName evidence="5">AraC family transcriptional regulator</fullName>
    </submittedName>
</protein>
<dbReference type="EMBL" id="FMJC01000002">
    <property type="protein sequence ID" value="SCM73130.1"/>
    <property type="molecule type" value="Genomic_DNA"/>
</dbReference>
<feature type="domain" description="HTH araC/xylS-type" evidence="4">
    <location>
        <begin position="11"/>
        <end position="109"/>
    </location>
</feature>
<dbReference type="SMART" id="SM00342">
    <property type="entry name" value="HTH_ARAC"/>
    <property type="match status" value="1"/>
</dbReference>
<dbReference type="GO" id="GO:0003700">
    <property type="term" value="F:DNA-binding transcription factor activity"/>
    <property type="evidence" value="ECO:0007669"/>
    <property type="project" value="InterPro"/>
</dbReference>
<reference evidence="5" key="1">
    <citation type="submission" date="2016-08" db="EMBL/GenBank/DDBJ databases">
        <authorList>
            <person name="Seilhamer J.J."/>
        </authorList>
    </citation>
    <scope>NUCLEOTIDE SEQUENCE</scope>
    <source>
        <strain evidence="5">86-1</strain>
    </source>
</reference>
<organism evidence="5">
    <name type="scientific">uncultured Desulfovibrio sp</name>
    <dbReference type="NCBI Taxonomy" id="167968"/>
    <lineage>
        <taxon>Bacteria</taxon>
        <taxon>Pseudomonadati</taxon>
        <taxon>Thermodesulfobacteriota</taxon>
        <taxon>Desulfovibrionia</taxon>
        <taxon>Desulfovibrionales</taxon>
        <taxon>Desulfovibrionaceae</taxon>
        <taxon>Desulfovibrio</taxon>
        <taxon>environmental samples</taxon>
    </lineage>
</organism>
<gene>
    <name evidence="5" type="ORF">KL86DES1_21056</name>
</gene>
<dbReference type="InterPro" id="IPR029442">
    <property type="entry name" value="GyrI-like"/>
</dbReference>
<accession>A0A212L6I2</accession>
<dbReference type="InterPro" id="IPR010499">
    <property type="entry name" value="AraC_E-bd"/>
</dbReference>
<sequence>MNTLSYEERLHRVLRHIESNLDSRPDLAQLAEIACFSPYHFHRIFSSMMGESVAAYVRRLLLERAAQQVAHTRDPITLIALDAGYESVDAFTRAFRAHFAALPSEYRRNDGHLMRARKQNPDAPLFHHQVVGVPALEIRVTKFAPLLVAAMRHTGPYDDCGSAWLHLFSLLGPAGLLHAGMVAYGVSHDNPDVTPKDKCRMDVCVSLPEGVTEETPAIRDLLRNKELFLRHIGSDCDYVAVKVQGDYALLHPAYRSLFGQWFPQSGREPVNDPGFEAYYNSPQTTAPEDLLTEIFIPMKPE</sequence>
<dbReference type="InterPro" id="IPR050908">
    <property type="entry name" value="SmbC-like"/>
</dbReference>
<dbReference type="InterPro" id="IPR020449">
    <property type="entry name" value="Tscrpt_reg_AraC-type_HTH"/>
</dbReference>
<dbReference type="Gene3D" id="3.20.80.10">
    <property type="entry name" value="Regulatory factor, effector binding domain"/>
    <property type="match status" value="1"/>
</dbReference>
<dbReference type="Pfam" id="PF12833">
    <property type="entry name" value="HTH_18"/>
    <property type="match status" value="1"/>
</dbReference>
<dbReference type="InterPro" id="IPR011256">
    <property type="entry name" value="Reg_factor_effector_dom_sf"/>
</dbReference>